<dbReference type="InterPro" id="IPR045390">
    <property type="entry name" value="ABC-3C_MC3"/>
</dbReference>
<proteinExistence type="predicted"/>
<dbReference type="AlphaFoldDB" id="A0A1Q8Q2Q0"/>
<evidence type="ECO:0000313" key="1">
    <source>
        <dbReference type="EMBL" id="OLN21610.1"/>
    </source>
</evidence>
<dbReference type="RefSeq" id="WP_075399355.1">
    <property type="nucleotide sequence ID" value="NZ_MSDU01000038.1"/>
</dbReference>
<protein>
    <submittedName>
        <fullName evidence="1">Uncharacterized protein</fullName>
    </submittedName>
</protein>
<evidence type="ECO:0000313" key="2">
    <source>
        <dbReference type="Proteomes" id="UP000185568"/>
    </source>
</evidence>
<dbReference type="EMBL" id="MSDU01000038">
    <property type="protein sequence ID" value="OLN21610.1"/>
    <property type="molecule type" value="Genomic_DNA"/>
</dbReference>
<keyword evidence="2" id="KW-1185">Reference proteome</keyword>
<organism evidence="1 2">
    <name type="scientific">Domibacillus antri</name>
    <dbReference type="NCBI Taxonomy" id="1714264"/>
    <lineage>
        <taxon>Bacteria</taxon>
        <taxon>Bacillati</taxon>
        <taxon>Bacillota</taxon>
        <taxon>Bacilli</taxon>
        <taxon>Bacillales</taxon>
        <taxon>Bacillaceae</taxon>
        <taxon>Domibacillus</taxon>
    </lineage>
</organism>
<sequence length="163" mass="19063">MKPWDERPEEIANLLNPAFCSEIIRRCLKKYNQVADKPFDYSLLFLILPIVLHAPTREQINTRMRKPMHVWLEQNQYLRIEFGKRAKALVPVTKESISFLLQNKALLIDDEGKILLKKYKKRKISGHEQGEIADIFKKSEFVGQWFASAGTPTTIYMMWGVKP</sequence>
<name>A0A1Q8Q2Q0_9BACI</name>
<comment type="caution">
    <text evidence="1">The sequence shown here is derived from an EMBL/GenBank/DDBJ whole genome shotgun (WGS) entry which is preliminary data.</text>
</comment>
<dbReference type="STRING" id="1714264.BTO30_14100"/>
<accession>A0A1Q8Q2Q0</accession>
<dbReference type="Proteomes" id="UP000185568">
    <property type="component" value="Unassembled WGS sequence"/>
</dbReference>
<reference evidence="1 2" key="1">
    <citation type="submission" date="2016-12" db="EMBL/GenBank/DDBJ databases">
        <title>Domibacillus antri genome sequencing.</title>
        <authorList>
            <person name="Verma A."/>
            <person name="Krishnamurthi S."/>
        </authorList>
    </citation>
    <scope>NUCLEOTIDE SEQUENCE [LARGE SCALE GENOMIC DNA]</scope>
    <source>
        <strain evidence="1 2">XD80</strain>
    </source>
</reference>
<gene>
    <name evidence="1" type="ORF">BTO30_14100</name>
</gene>
<dbReference type="Pfam" id="PF20131">
    <property type="entry name" value="MC3"/>
    <property type="match status" value="1"/>
</dbReference>
<dbReference type="OrthoDB" id="7059377at2"/>